<organism evidence="2 3">
    <name type="scientific">Sanghuangporus baumii</name>
    <name type="common">Phellinus baumii</name>
    <dbReference type="NCBI Taxonomy" id="108892"/>
    <lineage>
        <taxon>Eukaryota</taxon>
        <taxon>Fungi</taxon>
        <taxon>Dikarya</taxon>
        <taxon>Basidiomycota</taxon>
        <taxon>Agaricomycotina</taxon>
        <taxon>Agaricomycetes</taxon>
        <taxon>Hymenochaetales</taxon>
        <taxon>Hymenochaetaceae</taxon>
        <taxon>Sanghuangporus</taxon>
    </lineage>
</organism>
<evidence type="ECO:0000256" key="1">
    <source>
        <dbReference type="SAM" id="MobiDB-lite"/>
    </source>
</evidence>
<evidence type="ECO:0000313" key="3">
    <source>
        <dbReference type="Proteomes" id="UP000757232"/>
    </source>
</evidence>
<keyword evidence="3" id="KW-1185">Reference proteome</keyword>
<dbReference type="AlphaFoldDB" id="A0A9Q5I1Z8"/>
<gene>
    <name evidence="2" type="ORF">A7U60_g2591</name>
</gene>
<proteinExistence type="predicted"/>
<evidence type="ECO:0000313" key="2">
    <source>
        <dbReference type="EMBL" id="OCB90220.1"/>
    </source>
</evidence>
<protein>
    <submittedName>
        <fullName evidence="2">Uncharacterized protein</fullName>
    </submittedName>
</protein>
<dbReference type="Proteomes" id="UP000757232">
    <property type="component" value="Unassembled WGS sequence"/>
</dbReference>
<accession>A0A9Q5I1Z8</accession>
<name>A0A9Q5I1Z8_SANBA</name>
<sequence>MAPGLFYTLSTPELLFTDIPRNEVLLISKLGKPKGKYHVFGQYRFILSPEPLNPEDAKHIMKCCGMRMASDAFENDNEAAGEILSSVPEKDQEQLPALSQQIRVCGMQCIEYSDALLKFVLEKKRMAKAKPEYSRFIPAPPISTSSNSKKRGRHQQSASKLCDDSSSSDGADDETLEIPSHKQRRVGN</sequence>
<feature type="region of interest" description="Disordered" evidence="1">
    <location>
        <begin position="136"/>
        <end position="188"/>
    </location>
</feature>
<dbReference type="EMBL" id="LNZH02000139">
    <property type="protein sequence ID" value="OCB90220.1"/>
    <property type="molecule type" value="Genomic_DNA"/>
</dbReference>
<comment type="caution">
    <text evidence="2">The sequence shown here is derived from an EMBL/GenBank/DDBJ whole genome shotgun (WGS) entry which is preliminary data.</text>
</comment>
<reference evidence="2" key="1">
    <citation type="submission" date="2016-06" db="EMBL/GenBank/DDBJ databases">
        <title>Draft Genome sequence of the fungus Inonotus baumii.</title>
        <authorList>
            <person name="Zhu H."/>
            <person name="Lin W."/>
        </authorList>
    </citation>
    <scope>NUCLEOTIDE SEQUENCE</scope>
    <source>
        <strain evidence="2">821</strain>
    </source>
</reference>